<protein>
    <submittedName>
        <fullName evidence="1">Uncharacterized protein</fullName>
    </submittedName>
</protein>
<sequence>MITICKTCGTSYDVAREPQQCAICEDERQYVPATGQEWVDFTTLTTTHTNKWQQLEDGLFEPQNRSRLCHKPAGDPAANPAG</sequence>
<dbReference type="EMBL" id="LR590464">
    <property type="protein sequence ID" value="VTP67254.1"/>
    <property type="molecule type" value="Genomic_DNA"/>
</dbReference>
<evidence type="ECO:0000313" key="1">
    <source>
        <dbReference type="EMBL" id="VTP67254.1"/>
    </source>
</evidence>
<gene>
    <name evidence="1" type="ORF">NCTC13032_02952</name>
</gene>
<dbReference type="Proteomes" id="UP000310719">
    <property type="component" value="Chromosome"/>
</dbReference>
<dbReference type="PANTHER" id="PTHR36839:SF1">
    <property type="entry name" value="METALLO-BETA-LACTAMASE FAMILY PROTEIN (AFU_ORTHOLOGUE AFUA_5G12770)"/>
    <property type="match status" value="1"/>
</dbReference>
<dbReference type="AlphaFoldDB" id="A0A4U9HSH1"/>
<proteinExistence type="predicted"/>
<evidence type="ECO:0000313" key="2">
    <source>
        <dbReference type="Proteomes" id="UP000310719"/>
    </source>
</evidence>
<name>A0A4U9HSH1_9ENTR</name>
<dbReference type="PANTHER" id="PTHR36839">
    <property type="entry name" value="METALLO-BETA-LACTAMASE FAMILY PROTEIN (AFU_ORTHOLOGUE AFUA_5G12770)"/>
    <property type="match status" value="1"/>
</dbReference>
<organism evidence="1 2">
    <name type="scientific">Leclercia adecarboxylata</name>
    <dbReference type="NCBI Taxonomy" id="83655"/>
    <lineage>
        <taxon>Bacteria</taxon>
        <taxon>Pseudomonadati</taxon>
        <taxon>Pseudomonadota</taxon>
        <taxon>Gammaproteobacteria</taxon>
        <taxon>Enterobacterales</taxon>
        <taxon>Enterobacteriaceae</taxon>
        <taxon>Leclercia</taxon>
    </lineage>
</organism>
<reference evidence="1 2" key="1">
    <citation type="submission" date="2019-05" db="EMBL/GenBank/DDBJ databases">
        <authorList>
            <consortium name="Pathogen Informatics"/>
        </authorList>
    </citation>
    <scope>NUCLEOTIDE SEQUENCE [LARGE SCALE GENOMIC DNA]</scope>
    <source>
        <strain evidence="1 2">NCTC13032</strain>
    </source>
</reference>
<accession>A0A4U9HSH1</accession>